<comment type="caution">
    <text evidence="1">The sequence shown here is derived from an EMBL/GenBank/DDBJ whole genome shotgun (WGS) entry which is preliminary data.</text>
</comment>
<proteinExistence type="predicted"/>
<gene>
    <name evidence="1" type="ORF">BLNAU_11730</name>
</gene>
<organism evidence="1 2">
    <name type="scientific">Blattamonas nauphoetae</name>
    <dbReference type="NCBI Taxonomy" id="2049346"/>
    <lineage>
        <taxon>Eukaryota</taxon>
        <taxon>Metamonada</taxon>
        <taxon>Preaxostyla</taxon>
        <taxon>Oxymonadida</taxon>
        <taxon>Blattamonas</taxon>
    </lineage>
</organism>
<dbReference type="Proteomes" id="UP001281761">
    <property type="component" value="Unassembled WGS sequence"/>
</dbReference>
<accession>A0ABQ9XPG0</accession>
<keyword evidence="2" id="KW-1185">Reference proteome</keyword>
<sequence>MTKKIDDSSSPSCSELSVPPLAFSSDCSPFLEWDEEELESAEELAIVFRSLVATLKLQPALDVSLEAKADAFMKTVDPLNHTFADAFLESLASFSGDSQRYFIQCIVVLLSSACHIITRTAMKMIESLSRCCSAQVNLALVQAGFIPQILVTLNPQSLSFAEAEDFHTDLISNISRSLWLATPDGLADLTFKDDDEQQDVHESILKQVLAPSEKYIWHLCVNRYSIINGEQSKFFLGLLVRLIRISPYYQPTMELVLHLPVFLSIPSCLTFFEDEESIWLFLLFMVKDQQEWNEKRGDLRQMWKTVHRVLRMEGIEDVMEEKLQNEKDEFGGWIVEDLMELNNLLGMNLPEPE</sequence>
<protein>
    <submittedName>
        <fullName evidence="1">Uncharacterized protein</fullName>
    </submittedName>
</protein>
<evidence type="ECO:0000313" key="2">
    <source>
        <dbReference type="Proteomes" id="UP001281761"/>
    </source>
</evidence>
<reference evidence="1 2" key="1">
    <citation type="journal article" date="2022" name="bioRxiv">
        <title>Genomics of Preaxostyla Flagellates Illuminates Evolutionary Transitions and the Path Towards Mitochondrial Loss.</title>
        <authorList>
            <person name="Novak L.V.F."/>
            <person name="Treitli S.C."/>
            <person name="Pyrih J."/>
            <person name="Halakuc P."/>
            <person name="Pipaliya S.V."/>
            <person name="Vacek V."/>
            <person name="Brzon O."/>
            <person name="Soukal P."/>
            <person name="Eme L."/>
            <person name="Dacks J.B."/>
            <person name="Karnkowska A."/>
            <person name="Elias M."/>
            <person name="Hampl V."/>
        </authorList>
    </citation>
    <scope>NUCLEOTIDE SEQUENCE [LARGE SCALE GENOMIC DNA]</scope>
    <source>
        <strain evidence="1">NAU3</strain>
        <tissue evidence="1">Gut</tissue>
    </source>
</reference>
<dbReference type="EMBL" id="JARBJD010000093">
    <property type="protein sequence ID" value="KAK2953267.1"/>
    <property type="molecule type" value="Genomic_DNA"/>
</dbReference>
<name>A0ABQ9XPG0_9EUKA</name>
<evidence type="ECO:0000313" key="1">
    <source>
        <dbReference type="EMBL" id="KAK2953267.1"/>
    </source>
</evidence>